<keyword evidence="14" id="KW-0472">Membrane</keyword>
<dbReference type="InterPro" id="IPR045087">
    <property type="entry name" value="Cu-oxidase_fam"/>
</dbReference>
<comment type="similarity">
    <text evidence="3">Belongs to the multicopper oxidase family.</text>
</comment>
<reference evidence="17 18" key="1">
    <citation type="submission" date="2019-12" db="EMBL/GenBank/DDBJ databases">
        <title>Whole-genome analyses of novel actinobacteria.</title>
        <authorList>
            <person name="Sahin N."/>
            <person name="Saygin H."/>
        </authorList>
    </citation>
    <scope>NUCLEOTIDE SEQUENCE [LARGE SCALE GENOMIC DNA]</scope>
    <source>
        <strain evidence="17 18">KC615</strain>
    </source>
</reference>
<comment type="catalytic activity">
    <reaction evidence="11">
        <text>nitric oxide + Fe(III)-[cytochrome c] + H2O = Fe(II)-[cytochrome c] + nitrite + 2 H(+)</text>
        <dbReference type="Rhea" id="RHEA:15233"/>
        <dbReference type="Rhea" id="RHEA-COMP:10350"/>
        <dbReference type="Rhea" id="RHEA-COMP:14399"/>
        <dbReference type="ChEBI" id="CHEBI:15377"/>
        <dbReference type="ChEBI" id="CHEBI:15378"/>
        <dbReference type="ChEBI" id="CHEBI:16301"/>
        <dbReference type="ChEBI" id="CHEBI:16480"/>
        <dbReference type="ChEBI" id="CHEBI:29033"/>
        <dbReference type="ChEBI" id="CHEBI:29034"/>
        <dbReference type="EC" id="1.7.2.1"/>
    </reaction>
</comment>
<keyword evidence="14" id="KW-0812">Transmembrane</keyword>
<comment type="cofactor">
    <cofactor evidence="1 12">
        <name>Cu(+)</name>
        <dbReference type="ChEBI" id="CHEBI:49552"/>
    </cofactor>
</comment>
<keyword evidence="9" id="KW-0560">Oxidoreductase</keyword>
<evidence type="ECO:0000256" key="7">
    <source>
        <dbReference type="ARBA" id="ARBA00022723"/>
    </source>
</evidence>
<feature type="compositionally biased region" description="Low complexity" evidence="13">
    <location>
        <begin position="238"/>
        <end position="257"/>
    </location>
</feature>
<dbReference type="PRINTS" id="PR00695">
    <property type="entry name" value="CUNO2RDTASE"/>
</dbReference>
<feature type="binding site" description="type 1 copper site" evidence="12">
    <location>
        <position position="369"/>
    </location>
    <ligand>
        <name>Cu cation</name>
        <dbReference type="ChEBI" id="CHEBI:23378"/>
        <label>1</label>
    </ligand>
</feature>
<feature type="transmembrane region" description="Helical" evidence="14">
    <location>
        <begin position="6"/>
        <end position="27"/>
    </location>
</feature>
<evidence type="ECO:0000259" key="16">
    <source>
        <dbReference type="Pfam" id="PF07732"/>
    </source>
</evidence>
<keyword evidence="8" id="KW-0677">Repeat</keyword>
<gene>
    <name evidence="17" type="ORF">GSM42_11070</name>
</gene>
<evidence type="ECO:0000256" key="14">
    <source>
        <dbReference type="SAM" id="Phobius"/>
    </source>
</evidence>
<dbReference type="EC" id="1.7.2.1" evidence="5"/>
<evidence type="ECO:0000259" key="15">
    <source>
        <dbReference type="Pfam" id="PF07731"/>
    </source>
</evidence>
<dbReference type="PANTHER" id="PTHR11709">
    <property type="entry name" value="MULTI-COPPER OXIDASE"/>
    <property type="match status" value="1"/>
</dbReference>
<evidence type="ECO:0000256" key="4">
    <source>
        <dbReference type="ARBA" id="ARBA00011233"/>
    </source>
</evidence>
<protein>
    <recommendedName>
        <fullName evidence="6">Copper-containing nitrite reductase</fullName>
        <ecNumber evidence="5">1.7.2.1</ecNumber>
    </recommendedName>
</protein>
<evidence type="ECO:0000256" key="10">
    <source>
        <dbReference type="ARBA" id="ARBA00023008"/>
    </source>
</evidence>
<keyword evidence="14" id="KW-1133">Transmembrane helix</keyword>
<name>A0A6I4VWM4_9BACL</name>
<evidence type="ECO:0000256" key="1">
    <source>
        <dbReference type="ARBA" id="ARBA00001960"/>
    </source>
</evidence>
<dbReference type="Pfam" id="PF07732">
    <property type="entry name" value="Cu-oxidase_3"/>
    <property type="match status" value="1"/>
</dbReference>
<dbReference type="InterPro" id="IPR011707">
    <property type="entry name" value="Cu-oxidase-like_N"/>
</dbReference>
<keyword evidence="10 12" id="KW-0186">Copper</keyword>
<feature type="region of interest" description="Disordered" evidence="13">
    <location>
        <begin position="235"/>
        <end position="257"/>
    </location>
</feature>
<comment type="cofactor">
    <cofactor evidence="2 12">
        <name>Cu(2+)</name>
        <dbReference type="ChEBI" id="CHEBI:29036"/>
    </cofactor>
</comment>
<dbReference type="InterPro" id="IPR001287">
    <property type="entry name" value="NO2-reductase_Cu"/>
</dbReference>
<dbReference type="InterPro" id="IPR002355">
    <property type="entry name" value="Cu_oxidase_Cu_BS"/>
</dbReference>
<feature type="transmembrane region" description="Helical" evidence="14">
    <location>
        <begin position="193"/>
        <end position="213"/>
    </location>
</feature>
<dbReference type="InterPro" id="IPR011706">
    <property type="entry name" value="Cu-oxidase_C"/>
</dbReference>
<comment type="caution">
    <text evidence="17">The sequence shown here is derived from an EMBL/GenBank/DDBJ whole genome shotgun (WGS) entry which is preliminary data.</text>
</comment>
<feature type="transmembrane region" description="Helical" evidence="14">
    <location>
        <begin position="151"/>
        <end position="172"/>
    </location>
</feature>
<dbReference type="EMBL" id="WUUL01000006">
    <property type="protein sequence ID" value="MXQ54246.1"/>
    <property type="molecule type" value="Genomic_DNA"/>
</dbReference>
<evidence type="ECO:0000256" key="6">
    <source>
        <dbReference type="ARBA" id="ARBA00017290"/>
    </source>
</evidence>
<comment type="subunit">
    <text evidence="4">Homotrimer.</text>
</comment>
<dbReference type="Gene3D" id="2.60.40.420">
    <property type="entry name" value="Cupredoxins - blue copper proteins"/>
    <property type="match status" value="2"/>
</dbReference>
<evidence type="ECO:0000313" key="17">
    <source>
        <dbReference type="EMBL" id="MXQ54246.1"/>
    </source>
</evidence>
<proteinExistence type="inferred from homology"/>
<dbReference type="GO" id="GO:0050421">
    <property type="term" value="F:nitrite reductase (NO-forming) activity"/>
    <property type="evidence" value="ECO:0007669"/>
    <property type="project" value="UniProtKB-EC"/>
</dbReference>
<evidence type="ECO:0000256" key="8">
    <source>
        <dbReference type="ARBA" id="ARBA00022737"/>
    </source>
</evidence>
<dbReference type="InterPro" id="IPR008972">
    <property type="entry name" value="Cupredoxin"/>
</dbReference>
<dbReference type="Pfam" id="PF07731">
    <property type="entry name" value="Cu-oxidase_2"/>
    <property type="match status" value="1"/>
</dbReference>
<dbReference type="CDD" id="cd04202">
    <property type="entry name" value="CuRO_D2_2dMcoN_like"/>
    <property type="match status" value="1"/>
</dbReference>
<keyword evidence="18" id="KW-1185">Reference proteome</keyword>
<organism evidence="17 18">
    <name type="scientific">Shimazuella alba</name>
    <dbReference type="NCBI Taxonomy" id="2690964"/>
    <lineage>
        <taxon>Bacteria</taxon>
        <taxon>Bacillati</taxon>
        <taxon>Bacillota</taxon>
        <taxon>Bacilli</taxon>
        <taxon>Bacillales</taxon>
        <taxon>Thermoactinomycetaceae</taxon>
        <taxon>Shimazuella</taxon>
    </lineage>
</organism>
<feature type="transmembrane region" description="Helical" evidence="14">
    <location>
        <begin position="82"/>
        <end position="102"/>
    </location>
</feature>
<evidence type="ECO:0000313" key="18">
    <source>
        <dbReference type="Proteomes" id="UP000430692"/>
    </source>
</evidence>
<sequence>MFMMLYITNMLSSVLLMIASGIVTNRLGRLSFRSTKEALFRSIKRANILLFVTFILLLIKLTIVSIIVISYGWMFVNDQQLSALPLILISFTALFILTYPILRNTRKEGTIHLEEARNLFFSATFFVPVQSLFISTVLNTYFTIFQYPFTLNWLTMICVWLLFAVMVIALWFRQERRNKNLDQWNVHQRFGRIRRAIPITLVTSILTAGWFSYTAYASVLPDKYSMADHHSVDWGDESQPTNSHHSHQSSNKSSVSVTALRGPQNIKADKQITLVAKKERVRLQSGKIIEAWTFNGSIPGPEIRVKQGDLVEVILKNKDIKDGVTIHWHGYNVPNGEDGVAGVTQNSIQPGEQFVYRFRAEQTGTYWYHSHQQSSKQVSKGLFGSFIVEPKKELPNKEKDITIVNHEWDLENESNTIATFGMNDQVSKHIIQSGTPVRLRLINSSNNARYFQLSGTPFQVDAIDGNKINQPSKISNQKMLIAAGGRYDLIFKMPNKPVSLISEGKYGGTKVQQLFHPPNTSAPAPAVPVEELPTFDPAHYGKTTKTSMHNKQFDREFKMILGNRIGFYDGKLTPVYTINGKIAPYTPMLMVRKGDIVKTTFVNEGVEDHPMHLHGHHMLVLSRNGKPITGNPWYTDTLNVEPGEKYEVTFAANNPGIWMDHCHNLTHAEVGMTLHLSYQGITTPFKAGSATLNQPE</sequence>
<feature type="binding site" description="type 1 copper site" evidence="12">
    <location>
        <position position="327"/>
    </location>
    <ligand>
        <name>Cu cation</name>
        <dbReference type="ChEBI" id="CHEBI:23378"/>
        <label>1</label>
    </ligand>
</feature>
<evidence type="ECO:0000256" key="3">
    <source>
        <dbReference type="ARBA" id="ARBA00010609"/>
    </source>
</evidence>
<dbReference type="PANTHER" id="PTHR11709:SF394">
    <property type="entry name" value="FI03373P-RELATED"/>
    <property type="match status" value="1"/>
</dbReference>
<feature type="transmembrane region" description="Helical" evidence="14">
    <location>
        <begin position="48"/>
        <end position="76"/>
    </location>
</feature>
<dbReference type="AlphaFoldDB" id="A0A6I4VWM4"/>
<dbReference type="Proteomes" id="UP000430692">
    <property type="component" value="Unassembled WGS sequence"/>
</dbReference>
<dbReference type="RefSeq" id="WP_160801599.1">
    <property type="nucleotide sequence ID" value="NZ_WUUL01000006.1"/>
</dbReference>
<evidence type="ECO:0000256" key="13">
    <source>
        <dbReference type="SAM" id="MobiDB-lite"/>
    </source>
</evidence>
<feature type="transmembrane region" description="Helical" evidence="14">
    <location>
        <begin position="123"/>
        <end position="145"/>
    </location>
</feature>
<evidence type="ECO:0000256" key="2">
    <source>
        <dbReference type="ARBA" id="ARBA00001973"/>
    </source>
</evidence>
<dbReference type="GO" id="GO:0005507">
    <property type="term" value="F:copper ion binding"/>
    <property type="evidence" value="ECO:0007669"/>
    <property type="project" value="InterPro"/>
</dbReference>
<dbReference type="PROSITE" id="PS00080">
    <property type="entry name" value="MULTICOPPER_OXIDASE2"/>
    <property type="match status" value="1"/>
</dbReference>
<evidence type="ECO:0000256" key="9">
    <source>
        <dbReference type="ARBA" id="ARBA00023002"/>
    </source>
</evidence>
<keyword evidence="7 12" id="KW-0479">Metal-binding</keyword>
<evidence type="ECO:0000256" key="11">
    <source>
        <dbReference type="ARBA" id="ARBA00049340"/>
    </source>
</evidence>
<feature type="domain" description="Plastocyanin-like" evidence="16">
    <location>
        <begin position="279"/>
        <end position="392"/>
    </location>
</feature>
<evidence type="ECO:0000256" key="5">
    <source>
        <dbReference type="ARBA" id="ARBA00011882"/>
    </source>
</evidence>
<evidence type="ECO:0000256" key="12">
    <source>
        <dbReference type="PIRSR" id="PIRSR601287-1"/>
    </source>
</evidence>
<accession>A0A6I4VWM4</accession>
<feature type="domain" description="Plastocyanin-like" evidence="15">
    <location>
        <begin position="579"/>
        <end position="675"/>
    </location>
</feature>
<dbReference type="SUPFAM" id="SSF49503">
    <property type="entry name" value="Cupredoxins"/>
    <property type="match status" value="3"/>
</dbReference>